<dbReference type="AlphaFoldDB" id="A0A9X3IK22"/>
<evidence type="ECO:0000313" key="2">
    <source>
        <dbReference type="Proteomes" id="UP001144805"/>
    </source>
</evidence>
<dbReference type="PANTHER" id="PTHR36849">
    <property type="entry name" value="CYTOPLASMIC PROTEIN-RELATED"/>
    <property type="match status" value="1"/>
</dbReference>
<dbReference type="Proteomes" id="UP001144805">
    <property type="component" value="Unassembled WGS sequence"/>
</dbReference>
<sequence>MILLKRIYEPASAADGFRVLVDRLWPRGISKARAGVDLWAKELAPSTELRTWFHHEAANWDEFVIRYRAELAAQPDAVAALRAQCAGRTTTLLYGAKDETHNQAVVLKAILESGDAAGEDR</sequence>
<dbReference type="RefSeq" id="WP_266337968.1">
    <property type="nucleotide sequence ID" value="NZ_JAPKNK010000002.1"/>
</dbReference>
<keyword evidence="2" id="KW-1185">Reference proteome</keyword>
<reference evidence="1" key="1">
    <citation type="submission" date="2022-11" db="EMBL/GenBank/DDBJ databases">
        <title>Biodiversity and phylogenetic relationships of bacteria.</title>
        <authorList>
            <person name="Machado R.A.R."/>
            <person name="Bhat A."/>
            <person name="Loulou A."/>
            <person name="Kallel S."/>
        </authorList>
    </citation>
    <scope>NUCLEOTIDE SEQUENCE</scope>
    <source>
        <strain evidence="1">K-TC2</strain>
    </source>
</reference>
<accession>A0A9X3IK22</accession>
<dbReference type="Pfam" id="PF22752">
    <property type="entry name" value="DUF488-N3i"/>
    <property type="match status" value="1"/>
</dbReference>
<comment type="caution">
    <text evidence="1">The sequence shown here is derived from an EMBL/GenBank/DDBJ whole genome shotgun (WGS) entry which is preliminary data.</text>
</comment>
<dbReference type="PANTHER" id="PTHR36849:SF1">
    <property type="entry name" value="CYTOPLASMIC PROTEIN"/>
    <property type="match status" value="1"/>
</dbReference>
<dbReference type="EMBL" id="JAPKNK010000002">
    <property type="protein sequence ID" value="MCX5569013.1"/>
    <property type="molecule type" value="Genomic_DNA"/>
</dbReference>
<evidence type="ECO:0000313" key="1">
    <source>
        <dbReference type="EMBL" id="MCX5569013.1"/>
    </source>
</evidence>
<protein>
    <submittedName>
        <fullName evidence="1">DUF488 domain-containing protein</fullName>
    </submittedName>
</protein>
<organism evidence="1 2">
    <name type="scientific">Kaistia nematophila</name>
    <dbReference type="NCBI Taxonomy" id="2994654"/>
    <lineage>
        <taxon>Bacteria</taxon>
        <taxon>Pseudomonadati</taxon>
        <taxon>Pseudomonadota</taxon>
        <taxon>Alphaproteobacteria</taxon>
        <taxon>Hyphomicrobiales</taxon>
        <taxon>Kaistiaceae</taxon>
        <taxon>Kaistia</taxon>
    </lineage>
</organism>
<proteinExistence type="predicted"/>
<dbReference type="InterPro" id="IPR052552">
    <property type="entry name" value="YeaO-like"/>
</dbReference>
<name>A0A9X3IK22_9HYPH</name>
<gene>
    <name evidence="1" type="ORF">OSH07_07385</name>
</gene>